<organism evidence="2 3">
    <name type="scientific">Microbulbifer agarilyticus</name>
    <dbReference type="NCBI Taxonomy" id="260552"/>
    <lineage>
        <taxon>Bacteria</taxon>
        <taxon>Pseudomonadati</taxon>
        <taxon>Pseudomonadota</taxon>
        <taxon>Gammaproteobacteria</taxon>
        <taxon>Cellvibrionales</taxon>
        <taxon>Microbulbiferaceae</taxon>
        <taxon>Microbulbifer</taxon>
    </lineage>
</organism>
<dbReference type="InterPro" id="IPR011041">
    <property type="entry name" value="Quinoprot_gluc/sorb_DH_b-prop"/>
</dbReference>
<name>A0A1Q2M8V1_9GAMM</name>
<reference evidence="2" key="1">
    <citation type="submission" date="2017-02" db="EMBL/GenBank/DDBJ databases">
        <title>Genome of Microbulbifer agarilyticus GP101.</title>
        <authorList>
            <person name="Jung J."/>
            <person name="Bae S.S."/>
            <person name="Baek K."/>
        </authorList>
    </citation>
    <scope>NUCLEOTIDE SEQUENCE [LARGE SCALE GENOMIC DNA]</scope>
    <source>
        <strain evidence="2">GP101</strain>
    </source>
</reference>
<dbReference type="PANTHER" id="PTHR19328">
    <property type="entry name" value="HEDGEHOG-INTERACTING PROTEIN"/>
    <property type="match status" value="1"/>
</dbReference>
<gene>
    <name evidence="2" type="ORF">Mag101_16920</name>
</gene>
<dbReference type="AlphaFoldDB" id="A0A1Q2M8V1"/>
<dbReference type="Proteomes" id="UP000188219">
    <property type="component" value="Chromosome"/>
</dbReference>
<dbReference type="InterPro" id="IPR012938">
    <property type="entry name" value="Glc/Sorbosone_DH"/>
</dbReference>
<dbReference type="RefSeq" id="WP_077407643.1">
    <property type="nucleotide sequence ID" value="NZ_CP019650.1"/>
</dbReference>
<evidence type="ECO:0000313" key="2">
    <source>
        <dbReference type="EMBL" id="AQQ69124.1"/>
    </source>
</evidence>
<dbReference type="Pfam" id="PF07995">
    <property type="entry name" value="GSDH"/>
    <property type="match status" value="1"/>
</dbReference>
<dbReference type="EMBL" id="CP019650">
    <property type="protein sequence ID" value="AQQ69124.1"/>
    <property type="molecule type" value="Genomic_DNA"/>
</dbReference>
<dbReference type="Gene3D" id="2.120.10.30">
    <property type="entry name" value="TolB, C-terminal domain"/>
    <property type="match status" value="1"/>
</dbReference>
<sequence length="383" mass="41286">MLNPVSYLRTGLVAAALCLAMPVLAEKVIEKNIANQQQAFRIVQLAENLHHPWAVAQLPDGRFLVTERRGRLALIDNGKTTYLEGVPEVSAKGQGGLLDVVLHPKFGDGANDWIYLTYSKPSANGAESASAVVRAKLGEQGLTDVQPVFEQDRYSAPGRHYGSRLAWLPDGTLLMSIGDRGIVRERAQDISDHAGSVLRMSDTGAPVKGNPFAGDKRGHDEIYSYGNRNIQGMTVTADGHIWASEHGARTGDELNLIEPGVNYGWPTVSKSFEYSGEAAIGVPSAPGVRDAVLIFDGRFAPSGLALVKSERFPAWNGNLLAGGLGSEKLVRVVLDGDKVTGTETLLEGQVGRIRDVRQGKDGYLYLLNDTNDGGLYRLEPVVD</sequence>
<dbReference type="OrthoDB" id="9770043at2"/>
<proteinExistence type="predicted"/>
<dbReference type="SUPFAM" id="SSF50952">
    <property type="entry name" value="Soluble quinoprotein glucose dehydrogenase"/>
    <property type="match status" value="1"/>
</dbReference>
<keyword evidence="3" id="KW-1185">Reference proteome</keyword>
<dbReference type="KEGG" id="maga:Mag101_16920"/>
<protein>
    <submittedName>
        <fullName evidence="2">Glucose sorbosone dehydrogenase</fullName>
    </submittedName>
</protein>
<dbReference type="STRING" id="260552.Mag101_16920"/>
<accession>A0A1Q2M8V1</accession>
<feature type="domain" description="Glucose/Sorbosone dehydrogenase" evidence="1">
    <location>
        <begin position="49"/>
        <end position="377"/>
    </location>
</feature>
<dbReference type="InterPro" id="IPR011042">
    <property type="entry name" value="6-blade_b-propeller_TolB-like"/>
</dbReference>
<dbReference type="PANTHER" id="PTHR19328:SF75">
    <property type="entry name" value="ALDOSE SUGAR DEHYDROGENASE YLII"/>
    <property type="match status" value="1"/>
</dbReference>
<evidence type="ECO:0000259" key="1">
    <source>
        <dbReference type="Pfam" id="PF07995"/>
    </source>
</evidence>
<evidence type="ECO:0000313" key="3">
    <source>
        <dbReference type="Proteomes" id="UP000188219"/>
    </source>
</evidence>